<accession>A0ABD4JI52</accession>
<evidence type="ECO:0000313" key="1">
    <source>
        <dbReference type="EMBL" id="MBE2986431.1"/>
    </source>
</evidence>
<dbReference type="AlphaFoldDB" id="A0ABD4JI52"/>
<dbReference type="RefSeq" id="WP_336613263.1">
    <property type="nucleotide sequence ID" value="NZ_JADBHS010000007.1"/>
</dbReference>
<name>A0ABD4JI52_9BACT</name>
<protein>
    <submittedName>
        <fullName evidence="1">Uncharacterized protein</fullName>
    </submittedName>
</protein>
<gene>
    <name evidence="1" type="ORF">CCAL12919_04705</name>
</gene>
<dbReference type="Proteomes" id="UP001318760">
    <property type="component" value="Unassembled WGS sequence"/>
</dbReference>
<dbReference type="EMBL" id="JADBHS010000007">
    <property type="protein sequence ID" value="MBE2986431.1"/>
    <property type="molecule type" value="Genomic_DNA"/>
</dbReference>
<sequence length="154" mass="17806">MKDAKNLIEHIYKNPLYKNLHKANDCRELVLLMSKTHQSLIAFCYLKHTTLYFALKHPLALQELRRDSSINMIKGLLKAHSSIKKESNLGSVEDIKFFVIKSLIFLQPTQNELKILCPKSKGKFANLAKDEKIHAKFEEIRAILQARNDKFNAN</sequence>
<comment type="caution">
    <text evidence="1">The sequence shown here is derived from an EMBL/GenBank/DDBJ whole genome shotgun (WGS) entry which is preliminary data.</text>
</comment>
<proteinExistence type="predicted"/>
<reference evidence="1 2" key="1">
    <citation type="submission" date="2020-10" db="EMBL/GenBank/DDBJ databases">
        <title>Campylobacter californiensis sp. nov. isolated from cattle and feral swine in California.</title>
        <authorList>
            <person name="Miller W.G."/>
        </authorList>
    </citation>
    <scope>NUCLEOTIDE SEQUENCE [LARGE SCALE GENOMIC DNA]</scope>
    <source>
        <strain evidence="1 2">RM12919</strain>
    </source>
</reference>
<evidence type="ECO:0000313" key="2">
    <source>
        <dbReference type="Proteomes" id="UP001318760"/>
    </source>
</evidence>
<organism evidence="1 2">
    <name type="scientific">Campylobacter californiensis</name>
    <dbReference type="NCBI Taxonomy" id="1032243"/>
    <lineage>
        <taxon>Bacteria</taxon>
        <taxon>Pseudomonadati</taxon>
        <taxon>Campylobacterota</taxon>
        <taxon>Epsilonproteobacteria</taxon>
        <taxon>Campylobacterales</taxon>
        <taxon>Campylobacteraceae</taxon>
        <taxon>Campylobacter</taxon>
    </lineage>
</organism>